<dbReference type="InterPro" id="IPR000620">
    <property type="entry name" value="EamA_dom"/>
</dbReference>
<feature type="transmembrane region" description="Helical" evidence="5">
    <location>
        <begin position="159"/>
        <end position="177"/>
    </location>
</feature>
<proteinExistence type="predicted"/>
<keyword evidence="4 5" id="KW-0472">Membrane</keyword>
<evidence type="ECO:0000256" key="1">
    <source>
        <dbReference type="ARBA" id="ARBA00004141"/>
    </source>
</evidence>
<comment type="subcellular location">
    <subcellularLocation>
        <location evidence="1">Membrane</location>
        <topology evidence="1">Multi-pass membrane protein</topology>
    </subcellularLocation>
</comment>
<dbReference type="InterPro" id="IPR050638">
    <property type="entry name" value="AA-Vitamin_Transporters"/>
</dbReference>
<dbReference type="OrthoDB" id="9810556at2"/>
<keyword evidence="8" id="KW-1185">Reference proteome</keyword>
<name>A0A2S8SCD0_9RHOB</name>
<evidence type="ECO:0000256" key="3">
    <source>
        <dbReference type="ARBA" id="ARBA00022989"/>
    </source>
</evidence>
<keyword evidence="2 5" id="KW-0812">Transmembrane</keyword>
<reference evidence="7 8" key="1">
    <citation type="submission" date="2018-02" db="EMBL/GenBank/DDBJ databases">
        <title>Genomic Encyclopedia of Archaeal and Bacterial Type Strains, Phase II (KMG-II): from individual species to whole genera.</title>
        <authorList>
            <person name="Goeker M."/>
        </authorList>
    </citation>
    <scope>NUCLEOTIDE SEQUENCE [LARGE SCALE GENOMIC DNA]</scope>
    <source>
        <strain evidence="7 8">DSM 18921</strain>
    </source>
</reference>
<gene>
    <name evidence="7" type="ORF">LX70_00276</name>
</gene>
<keyword evidence="3 5" id="KW-1133">Transmembrane helix</keyword>
<protein>
    <submittedName>
        <fullName evidence="7">Drug/metabolite transporter (DMT)-like permease</fullName>
    </submittedName>
</protein>
<organism evidence="7 8">
    <name type="scientific">Albidovulum denitrificans</name>
    <dbReference type="NCBI Taxonomy" id="404881"/>
    <lineage>
        <taxon>Bacteria</taxon>
        <taxon>Pseudomonadati</taxon>
        <taxon>Pseudomonadota</taxon>
        <taxon>Alphaproteobacteria</taxon>
        <taxon>Rhodobacterales</taxon>
        <taxon>Paracoccaceae</taxon>
        <taxon>Albidovulum</taxon>
    </lineage>
</organism>
<dbReference type="RefSeq" id="WP_105512742.1">
    <property type="nucleotide sequence ID" value="NZ_PVEP01000001.1"/>
</dbReference>
<feature type="transmembrane region" description="Helical" evidence="5">
    <location>
        <begin position="100"/>
        <end position="123"/>
    </location>
</feature>
<evidence type="ECO:0000256" key="2">
    <source>
        <dbReference type="ARBA" id="ARBA00022692"/>
    </source>
</evidence>
<dbReference type="SUPFAM" id="SSF103481">
    <property type="entry name" value="Multidrug resistance efflux transporter EmrE"/>
    <property type="match status" value="2"/>
</dbReference>
<evidence type="ECO:0000313" key="8">
    <source>
        <dbReference type="Proteomes" id="UP000238338"/>
    </source>
</evidence>
<feature type="transmembrane region" description="Helical" evidence="5">
    <location>
        <begin position="135"/>
        <end position="153"/>
    </location>
</feature>
<evidence type="ECO:0000313" key="7">
    <source>
        <dbReference type="EMBL" id="PQV58464.1"/>
    </source>
</evidence>
<sequence>MTRNIPQQNLSPRAWALLLLLALIWGGSFLSNRAALEEVGVLTTVAFRVGGAAIVLWGWIFWRGLALPGGRHAGRFLIMGLLNNVIPFTLIVWGQTQVESGLAAILNAATAIFAVLLSALVFADERLTLRKGLGVALGFTGVAMAMGVGHLFAFDPRSLGQIAILGACLSYACAAAYGRVALKGLRPEVSAAGMVTGAALVMIPLALWREGVPTFGYAPATWAALAYLALMASALAYLLYYAVLQVAGAGNLSLVTLLIPPFAIALGALVYGEALPLTAYLGFGILALGLLILDGRIGPKRRARTQESA</sequence>
<evidence type="ECO:0000256" key="4">
    <source>
        <dbReference type="ARBA" id="ARBA00023136"/>
    </source>
</evidence>
<dbReference type="InterPro" id="IPR037185">
    <property type="entry name" value="EmrE-like"/>
</dbReference>
<dbReference type="AlphaFoldDB" id="A0A2S8SCD0"/>
<feature type="transmembrane region" description="Helical" evidence="5">
    <location>
        <begin position="43"/>
        <end position="62"/>
    </location>
</feature>
<evidence type="ECO:0000256" key="5">
    <source>
        <dbReference type="SAM" id="Phobius"/>
    </source>
</evidence>
<feature type="transmembrane region" description="Helical" evidence="5">
    <location>
        <begin position="277"/>
        <end position="294"/>
    </location>
</feature>
<evidence type="ECO:0000259" key="6">
    <source>
        <dbReference type="Pfam" id="PF00892"/>
    </source>
</evidence>
<dbReference type="Proteomes" id="UP000238338">
    <property type="component" value="Unassembled WGS sequence"/>
</dbReference>
<dbReference type="PANTHER" id="PTHR32322:SF9">
    <property type="entry name" value="AMINO-ACID METABOLITE EFFLUX PUMP-RELATED"/>
    <property type="match status" value="1"/>
</dbReference>
<feature type="transmembrane region" description="Helical" evidence="5">
    <location>
        <begin position="189"/>
        <end position="208"/>
    </location>
</feature>
<accession>A0A2S8SCD0</accession>
<feature type="transmembrane region" description="Helical" evidence="5">
    <location>
        <begin position="220"/>
        <end position="240"/>
    </location>
</feature>
<feature type="transmembrane region" description="Helical" evidence="5">
    <location>
        <begin position="74"/>
        <end position="94"/>
    </location>
</feature>
<dbReference type="Pfam" id="PF00892">
    <property type="entry name" value="EamA"/>
    <property type="match status" value="2"/>
</dbReference>
<feature type="domain" description="EamA" evidence="6">
    <location>
        <begin position="17"/>
        <end position="145"/>
    </location>
</feature>
<feature type="transmembrane region" description="Helical" evidence="5">
    <location>
        <begin position="252"/>
        <end position="271"/>
    </location>
</feature>
<dbReference type="PANTHER" id="PTHR32322">
    <property type="entry name" value="INNER MEMBRANE TRANSPORTER"/>
    <property type="match status" value="1"/>
</dbReference>
<comment type="caution">
    <text evidence="7">The sequence shown here is derived from an EMBL/GenBank/DDBJ whole genome shotgun (WGS) entry which is preliminary data.</text>
</comment>
<dbReference type="GO" id="GO:0016020">
    <property type="term" value="C:membrane"/>
    <property type="evidence" value="ECO:0007669"/>
    <property type="project" value="UniProtKB-SubCell"/>
</dbReference>
<feature type="domain" description="EamA" evidence="6">
    <location>
        <begin position="159"/>
        <end position="292"/>
    </location>
</feature>
<dbReference type="EMBL" id="PVEP01000001">
    <property type="protein sequence ID" value="PQV58464.1"/>
    <property type="molecule type" value="Genomic_DNA"/>
</dbReference>